<keyword evidence="3" id="KW-1185">Reference proteome</keyword>
<dbReference type="Proteomes" id="UP001152523">
    <property type="component" value="Unassembled WGS sequence"/>
</dbReference>
<evidence type="ECO:0008006" key="4">
    <source>
        <dbReference type="Google" id="ProtNLM"/>
    </source>
</evidence>
<dbReference type="AlphaFoldDB" id="A0AAV0CIB0"/>
<feature type="coiled-coil region" evidence="1">
    <location>
        <begin position="68"/>
        <end position="98"/>
    </location>
</feature>
<reference evidence="2" key="1">
    <citation type="submission" date="2022-07" db="EMBL/GenBank/DDBJ databases">
        <authorList>
            <person name="Macas J."/>
            <person name="Novak P."/>
            <person name="Neumann P."/>
        </authorList>
    </citation>
    <scope>NUCLEOTIDE SEQUENCE</scope>
</reference>
<gene>
    <name evidence="2" type="ORF">CEPIT_LOCUS5963</name>
</gene>
<dbReference type="EMBL" id="CAMAPF010000030">
    <property type="protein sequence ID" value="CAH9076630.1"/>
    <property type="molecule type" value="Genomic_DNA"/>
</dbReference>
<keyword evidence="1" id="KW-0175">Coiled coil</keyword>
<dbReference type="PANTHER" id="PTHR46951:SF2">
    <property type="entry name" value="BED-TYPE DOMAIN-CONTAINING PROTEIN"/>
    <property type="match status" value="1"/>
</dbReference>
<protein>
    <recommendedName>
        <fullName evidence="4">BED-type domain-containing protein</fullName>
    </recommendedName>
</protein>
<evidence type="ECO:0000313" key="3">
    <source>
        <dbReference type="Proteomes" id="UP001152523"/>
    </source>
</evidence>
<evidence type="ECO:0000256" key="1">
    <source>
        <dbReference type="SAM" id="Coils"/>
    </source>
</evidence>
<accession>A0AAV0CIB0</accession>
<proteinExistence type="predicted"/>
<comment type="caution">
    <text evidence="2">The sequence shown here is derived from an EMBL/GenBank/DDBJ whole genome shotgun (WGS) entry which is preliminary data.</text>
</comment>
<evidence type="ECO:0000313" key="2">
    <source>
        <dbReference type="EMBL" id="CAH9076630.1"/>
    </source>
</evidence>
<sequence>MFKPTGPNLDPAWEWNSLKDLNDKKTVTCDFCGKTTTGGITRAKRHQMGIRGDVGACRKTPADVTLLLKEAYEKKKREKEAYMELQEDEDDMEELTEILNIRKGKRPLTSAASHPTAKKVKGPLDLLYYKKPEKTLSLGKAKRQTSINDACDKEARARTIQYIERFLCRNGIAFNVVKSKGFKLMVEAIGNYGPHLKPPSYHECRVPFLKKELEYTKELLKGHEEERA</sequence>
<organism evidence="2 3">
    <name type="scientific">Cuscuta epithymum</name>
    <dbReference type="NCBI Taxonomy" id="186058"/>
    <lineage>
        <taxon>Eukaryota</taxon>
        <taxon>Viridiplantae</taxon>
        <taxon>Streptophyta</taxon>
        <taxon>Embryophyta</taxon>
        <taxon>Tracheophyta</taxon>
        <taxon>Spermatophyta</taxon>
        <taxon>Magnoliopsida</taxon>
        <taxon>eudicotyledons</taxon>
        <taxon>Gunneridae</taxon>
        <taxon>Pentapetalae</taxon>
        <taxon>asterids</taxon>
        <taxon>lamiids</taxon>
        <taxon>Solanales</taxon>
        <taxon>Convolvulaceae</taxon>
        <taxon>Cuscuteae</taxon>
        <taxon>Cuscuta</taxon>
        <taxon>Cuscuta subgen. Cuscuta</taxon>
    </lineage>
</organism>
<name>A0AAV0CIB0_9ASTE</name>
<dbReference type="PANTHER" id="PTHR46951">
    <property type="entry name" value="BED-TYPE DOMAIN-CONTAINING PROTEIN"/>
    <property type="match status" value="1"/>
</dbReference>